<evidence type="ECO:0000259" key="4">
    <source>
        <dbReference type="PROSITE" id="PS51473"/>
    </source>
</evidence>
<dbReference type="AlphaFoldDB" id="A0AAV0JLI9"/>
<proteinExistence type="predicted"/>
<gene>
    <name evidence="5" type="ORF">LITE_LOCUS14904</name>
</gene>
<evidence type="ECO:0000256" key="2">
    <source>
        <dbReference type="ARBA" id="ARBA00022737"/>
    </source>
</evidence>
<organism evidence="5 6">
    <name type="scientific">Linum tenue</name>
    <dbReference type="NCBI Taxonomy" id="586396"/>
    <lineage>
        <taxon>Eukaryota</taxon>
        <taxon>Viridiplantae</taxon>
        <taxon>Streptophyta</taxon>
        <taxon>Embryophyta</taxon>
        <taxon>Tracheophyta</taxon>
        <taxon>Spermatophyta</taxon>
        <taxon>Magnoliopsida</taxon>
        <taxon>eudicotyledons</taxon>
        <taxon>Gunneridae</taxon>
        <taxon>Pentapetalae</taxon>
        <taxon>rosids</taxon>
        <taxon>fabids</taxon>
        <taxon>Malpighiales</taxon>
        <taxon>Linaceae</taxon>
        <taxon>Linum</taxon>
    </lineage>
</organism>
<dbReference type="PROSITE" id="PS51473">
    <property type="entry name" value="GNK2"/>
    <property type="match status" value="1"/>
</dbReference>
<comment type="caution">
    <text evidence="5">The sequence shown here is derived from an EMBL/GenBank/DDBJ whole genome shotgun (WGS) entry which is preliminary data.</text>
</comment>
<feature type="transmembrane region" description="Helical" evidence="3">
    <location>
        <begin position="12"/>
        <end position="29"/>
    </location>
</feature>
<keyword evidence="6" id="KW-1185">Reference proteome</keyword>
<dbReference type="EMBL" id="CAMGYJ010000005">
    <property type="protein sequence ID" value="CAI0410798.1"/>
    <property type="molecule type" value="Genomic_DNA"/>
</dbReference>
<accession>A0AAV0JLI9</accession>
<evidence type="ECO:0000256" key="1">
    <source>
        <dbReference type="ARBA" id="ARBA00022729"/>
    </source>
</evidence>
<feature type="domain" description="Gnk2-homologous" evidence="4">
    <location>
        <begin position="32"/>
        <end position="138"/>
    </location>
</feature>
<evidence type="ECO:0000313" key="5">
    <source>
        <dbReference type="EMBL" id="CAI0410798.1"/>
    </source>
</evidence>
<protein>
    <recommendedName>
        <fullName evidence="4">Gnk2-homologous domain-containing protein</fullName>
    </recommendedName>
</protein>
<name>A0AAV0JLI9_9ROSI</name>
<sequence>MVVMERGAASPSLIIMLLVTAVIFMYLAADGVVMGDGFCVGGEISDDGTHSAYVAHVLSELETVTPTTSTLTDTTKFPGNGASGSVVGMASCSDPNDPDLCASCLLGLQQLLSGSCSTRAGGYANSDACAMAFGTPST</sequence>
<evidence type="ECO:0000256" key="3">
    <source>
        <dbReference type="SAM" id="Phobius"/>
    </source>
</evidence>
<dbReference type="InterPro" id="IPR038408">
    <property type="entry name" value="GNK2_sf"/>
</dbReference>
<keyword evidence="3" id="KW-1133">Transmembrane helix</keyword>
<dbReference type="Gene3D" id="3.30.430.20">
    <property type="entry name" value="Gnk2 domain, C-X8-C-X2-C motif"/>
    <property type="match status" value="1"/>
</dbReference>
<reference evidence="5" key="1">
    <citation type="submission" date="2022-08" db="EMBL/GenBank/DDBJ databases">
        <authorList>
            <person name="Gutierrez-Valencia J."/>
        </authorList>
    </citation>
    <scope>NUCLEOTIDE SEQUENCE</scope>
</reference>
<keyword evidence="2" id="KW-0677">Repeat</keyword>
<dbReference type="Pfam" id="PF01657">
    <property type="entry name" value="Stress-antifung"/>
    <property type="match status" value="1"/>
</dbReference>
<keyword evidence="3" id="KW-0472">Membrane</keyword>
<keyword evidence="1" id="KW-0732">Signal</keyword>
<keyword evidence="3" id="KW-0812">Transmembrane</keyword>
<evidence type="ECO:0000313" key="6">
    <source>
        <dbReference type="Proteomes" id="UP001154282"/>
    </source>
</evidence>
<dbReference type="InterPro" id="IPR002902">
    <property type="entry name" value="GNK2"/>
</dbReference>
<dbReference type="Proteomes" id="UP001154282">
    <property type="component" value="Unassembled WGS sequence"/>
</dbReference>